<dbReference type="EMBL" id="UINC01198689">
    <property type="protein sequence ID" value="SVE16762.1"/>
    <property type="molecule type" value="Genomic_DNA"/>
</dbReference>
<keyword evidence="6 8" id="KW-1133">Transmembrane helix</keyword>
<dbReference type="InterPro" id="IPR011606">
    <property type="entry name" value="Brnchd-chn_aa_trnsp_permease"/>
</dbReference>
<evidence type="ECO:0000256" key="7">
    <source>
        <dbReference type="ARBA" id="ARBA00023136"/>
    </source>
</evidence>
<dbReference type="PANTHER" id="PTHR34979:SF1">
    <property type="entry name" value="INNER MEMBRANE PROTEIN YGAZ"/>
    <property type="match status" value="1"/>
</dbReference>
<evidence type="ECO:0008006" key="10">
    <source>
        <dbReference type="Google" id="ProtNLM"/>
    </source>
</evidence>
<dbReference type="GO" id="GO:1903785">
    <property type="term" value="P:L-valine transmembrane transport"/>
    <property type="evidence" value="ECO:0007669"/>
    <property type="project" value="TreeGrafter"/>
</dbReference>
<evidence type="ECO:0000256" key="2">
    <source>
        <dbReference type="ARBA" id="ARBA00010735"/>
    </source>
</evidence>
<comment type="similarity">
    <text evidence="2">Belongs to the AzlC family.</text>
</comment>
<dbReference type="Pfam" id="PF03591">
    <property type="entry name" value="AzlC"/>
    <property type="match status" value="1"/>
</dbReference>
<keyword evidence="5 8" id="KW-0812">Transmembrane</keyword>
<feature type="transmembrane region" description="Helical" evidence="8">
    <location>
        <begin position="12"/>
        <end position="32"/>
    </location>
</feature>
<organism evidence="9">
    <name type="scientific">marine metagenome</name>
    <dbReference type="NCBI Taxonomy" id="408172"/>
    <lineage>
        <taxon>unclassified sequences</taxon>
        <taxon>metagenomes</taxon>
        <taxon>ecological metagenomes</taxon>
    </lineage>
</organism>
<keyword evidence="4" id="KW-1003">Cell membrane</keyword>
<evidence type="ECO:0000256" key="5">
    <source>
        <dbReference type="ARBA" id="ARBA00022692"/>
    </source>
</evidence>
<evidence type="ECO:0000256" key="6">
    <source>
        <dbReference type="ARBA" id="ARBA00022989"/>
    </source>
</evidence>
<protein>
    <recommendedName>
        <fullName evidence="10">Branched-chain amino acid ABC transporter permease</fullName>
    </recommendedName>
</protein>
<feature type="non-terminal residue" evidence="9">
    <location>
        <position position="119"/>
    </location>
</feature>
<accession>A0A383B9T7</accession>
<dbReference type="GO" id="GO:0005886">
    <property type="term" value="C:plasma membrane"/>
    <property type="evidence" value="ECO:0007669"/>
    <property type="project" value="UniProtKB-SubCell"/>
</dbReference>
<comment type="subcellular location">
    <subcellularLocation>
        <location evidence="1">Cell membrane</location>
        <topology evidence="1">Multi-pass membrane protein</topology>
    </subcellularLocation>
</comment>
<name>A0A383B9T7_9ZZZZ</name>
<gene>
    <name evidence="9" type="ORF">METZ01_LOCUS469616</name>
</gene>
<reference evidence="9" key="1">
    <citation type="submission" date="2018-05" db="EMBL/GenBank/DDBJ databases">
        <authorList>
            <person name="Lanie J.A."/>
            <person name="Ng W.-L."/>
            <person name="Kazmierczak K.M."/>
            <person name="Andrzejewski T.M."/>
            <person name="Davidsen T.M."/>
            <person name="Wayne K.J."/>
            <person name="Tettelin H."/>
            <person name="Glass J.I."/>
            <person name="Rusch D."/>
            <person name="Podicherti R."/>
            <person name="Tsui H.-C.T."/>
            <person name="Winkler M.E."/>
        </authorList>
    </citation>
    <scope>NUCLEOTIDE SEQUENCE</scope>
</reference>
<sequence>MNGKTKNLVRGSIDVLPLLIPVVPFGIIFGAIGIELGFGPYVTYATSIIIFSGASQIVFFQLLSAGASSIVAITSSSVISTRHLLYGAVMNQYLSNLSIYWKIGLSYILTDQAFAVSNE</sequence>
<evidence type="ECO:0000256" key="3">
    <source>
        <dbReference type="ARBA" id="ARBA00022448"/>
    </source>
</evidence>
<dbReference type="AlphaFoldDB" id="A0A383B9T7"/>
<dbReference type="PANTHER" id="PTHR34979">
    <property type="entry name" value="INNER MEMBRANE PROTEIN YGAZ"/>
    <property type="match status" value="1"/>
</dbReference>
<evidence type="ECO:0000256" key="8">
    <source>
        <dbReference type="SAM" id="Phobius"/>
    </source>
</evidence>
<evidence type="ECO:0000313" key="9">
    <source>
        <dbReference type="EMBL" id="SVE16762.1"/>
    </source>
</evidence>
<evidence type="ECO:0000256" key="4">
    <source>
        <dbReference type="ARBA" id="ARBA00022475"/>
    </source>
</evidence>
<evidence type="ECO:0000256" key="1">
    <source>
        <dbReference type="ARBA" id="ARBA00004651"/>
    </source>
</evidence>
<keyword evidence="3" id="KW-0813">Transport</keyword>
<feature type="transmembrane region" description="Helical" evidence="8">
    <location>
        <begin position="44"/>
        <end position="73"/>
    </location>
</feature>
<proteinExistence type="inferred from homology"/>
<keyword evidence="7 8" id="KW-0472">Membrane</keyword>